<evidence type="ECO:0000256" key="2">
    <source>
        <dbReference type="ARBA" id="ARBA00022553"/>
    </source>
</evidence>
<name>A0A6N3CG26_9CLOT</name>
<evidence type="ECO:0000256" key="5">
    <source>
        <dbReference type="ARBA" id="ARBA00022683"/>
    </source>
</evidence>
<keyword evidence="4 10" id="KW-0808">Transferase</keyword>
<dbReference type="InterPro" id="IPR003188">
    <property type="entry name" value="PTS_IIA_lac/cel"/>
</dbReference>
<dbReference type="GO" id="GO:0016301">
    <property type="term" value="F:kinase activity"/>
    <property type="evidence" value="ECO:0007669"/>
    <property type="project" value="UniProtKB-KW"/>
</dbReference>
<dbReference type="AlphaFoldDB" id="A0A6N3CG26"/>
<dbReference type="InterPro" id="IPR013012">
    <property type="entry name" value="PTS_EIIB_3"/>
</dbReference>
<dbReference type="SUPFAM" id="SSF52794">
    <property type="entry name" value="PTS system IIB component-like"/>
    <property type="match status" value="1"/>
</dbReference>
<dbReference type="InterPro" id="IPR036095">
    <property type="entry name" value="PTS_EIIB-like_sf"/>
</dbReference>
<keyword evidence="5" id="KW-0598">Phosphotransferase system</keyword>
<feature type="domain" description="PTS EIIB type-3" evidence="9">
    <location>
        <begin position="115"/>
        <end position="216"/>
    </location>
</feature>
<dbReference type="EC" id="2.7.1.-" evidence="10"/>
<dbReference type="EMBL" id="CACRTV010000041">
    <property type="protein sequence ID" value="VYU14982.1"/>
    <property type="molecule type" value="Genomic_DNA"/>
</dbReference>
<dbReference type="GO" id="GO:0009401">
    <property type="term" value="P:phosphoenolpyruvate-dependent sugar phosphotransferase system"/>
    <property type="evidence" value="ECO:0007669"/>
    <property type="project" value="UniProtKB-KW"/>
</dbReference>
<dbReference type="PROSITE" id="PS51100">
    <property type="entry name" value="PTS_EIIB_TYPE_3"/>
    <property type="match status" value="1"/>
</dbReference>
<feature type="modified residue" description="Phosphocysteine; by EIIA" evidence="8">
    <location>
        <position position="122"/>
    </location>
</feature>
<accession>A0A6N3CG26</accession>
<organism evidence="10">
    <name type="scientific">Clostridium paraputrificum</name>
    <dbReference type="NCBI Taxonomy" id="29363"/>
    <lineage>
        <taxon>Bacteria</taxon>
        <taxon>Bacillati</taxon>
        <taxon>Bacillota</taxon>
        <taxon>Clostridia</taxon>
        <taxon>Eubacteriales</taxon>
        <taxon>Clostridiaceae</taxon>
        <taxon>Clostridium</taxon>
    </lineage>
</organism>
<keyword evidence="1" id="KW-0813">Transport</keyword>
<dbReference type="GO" id="GO:0008982">
    <property type="term" value="F:protein-N(PI)-phosphohistidine-sugar phosphotransferase activity"/>
    <property type="evidence" value="ECO:0007669"/>
    <property type="project" value="InterPro"/>
</dbReference>
<proteinExistence type="predicted"/>
<dbReference type="Pfam" id="PF02302">
    <property type="entry name" value="PTS_IIB"/>
    <property type="match status" value="1"/>
</dbReference>
<reference evidence="10" key="1">
    <citation type="submission" date="2019-11" db="EMBL/GenBank/DDBJ databases">
        <authorList>
            <person name="Feng L."/>
        </authorList>
    </citation>
    <scope>NUCLEOTIDE SEQUENCE</scope>
    <source>
        <strain evidence="10">CParaputrificumLFYP93</strain>
    </source>
</reference>
<evidence type="ECO:0000256" key="1">
    <source>
        <dbReference type="ARBA" id="ARBA00022448"/>
    </source>
</evidence>
<dbReference type="InterPro" id="IPR003501">
    <property type="entry name" value="PTS_EIIB_2/3"/>
</dbReference>
<evidence type="ECO:0000256" key="6">
    <source>
        <dbReference type="ARBA" id="ARBA00022777"/>
    </source>
</evidence>
<protein>
    <submittedName>
        <fullName evidence="10">Lichenan-specific phosphotransferase enzyme IIA component</fullName>
        <ecNumber evidence="10">2.7.1.-</ecNumber>
    </submittedName>
</protein>
<dbReference type="PANTHER" id="PTHR34382:SF7">
    <property type="entry name" value="PTS SYSTEM N,N'-DIACETYLCHITOBIOSE-SPECIFIC EIIA COMPONENT"/>
    <property type="match status" value="1"/>
</dbReference>
<dbReference type="PANTHER" id="PTHR34382">
    <property type="entry name" value="PTS SYSTEM N,N'-DIACETYLCHITOBIOSE-SPECIFIC EIIA COMPONENT"/>
    <property type="match status" value="1"/>
</dbReference>
<keyword evidence="2" id="KW-0597">Phosphoprotein</keyword>
<feature type="modified residue" description="Phosphohistidine; by HPr" evidence="7">
    <location>
        <position position="73"/>
    </location>
</feature>
<dbReference type="Gene3D" id="1.20.58.80">
    <property type="entry name" value="Phosphotransferase system, lactose/cellobiose-type IIA subunit"/>
    <property type="match status" value="1"/>
</dbReference>
<evidence type="ECO:0000313" key="10">
    <source>
        <dbReference type="EMBL" id="VYU14982.1"/>
    </source>
</evidence>
<keyword evidence="6" id="KW-0418">Kinase</keyword>
<sequence length="216" mass="24853">MNEMNFELILHAGSSKSSIMEAIELARQGEFKEADYKINEAHKELTDAYKIQKKILNKSSKADNININMLSVHAQDQLNSAQIQIGLGEEIINLYEQVQQIKNYLGIQNFESQKYMKVLLVCGQGMSTSLLVQNMYFYANEGDYIESSSFEDITSVIEDYDVILISPQIRYRRPVIERMMNPKKQISGLIDMTAYGKMDGKSIYEQAQRLFHEIKN</sequence>
<dbReference type="Pfam" id="PF02255">
    <property type="entry name" value="PTS_IIA"/>
    <property type="match status" value="1"/>
</dbReference>
<evidence type="ECO:0000256" key="8">
    <source>
        <dbReference type="PROSITE-ProRule" id="PRU00423"/>
    </source>
</evidence>
<dbReference type="PROSITE" id="PS51095">
    <property type="entry name" value="PTS_EIIA_TYPE_3"/>
    <property type="match status" value="1"/>
</dbReference>
<evidence type="ECO:0000256" key="3">
    <source>
        <dbReference type="ARBA" id="ARBA00022597"/>
    </source>
</evidence>
<gene>
    <name evidence="10" type="primary">licA_3</name>
    <name evidence="10" type="ORF">CPLFYP93_01509</name>
</gene>
<evidence type="ECO:0000256" key="4">
    <source>
        <dbReference type="ARBA" id="ARBA00022679"/>
    </source>
</evidence>
<evidence type="ECO:0000256" key="7">
    <source>
        <dbReference type="PROSITE-ProRule" id="PRU00418"/>
    </source>
</evidence>
<evidence type="ECO:0000259" key="9">
    <source>
        <dbReference type="PROSITE" id="PS51100"/>
    </source>
</evidence>
<dbReference type="SUPFAM" id="SSF46973">
    <property type="entry name" value="Enzyme IIa from lactose specific PTS, IIa-lac"/>
    <property type="match status" value="1"/>
</dbReference>
<keyword evidence="3" id="KW-0762">Sugar transport</keyword>
<dbReference type="Gene3D" id="3.40.50.2300">
    <property type="match status" value="1"/>
</dbReference>
<dbReference type="RefSeq" id="WP_156560873.1">
    <property type="nucleotide sequence ID" value="NZ_CACRTV010000041.1"/>
</dbReference>
<dbReference type="InterPro" id="IPR036542">
    <property type="entry name" value="PTS_IIA_lac/cel_sf"/>
</dbReference>